<dbReference type="KEGG" id="bbes:BESB_063340"/>
<comment type="caution">
    <text evidence="6">The sequence shown here is derived from an EMBL/GenBank/DDBJ whole genome shotgun (WGS) entry which is preliminary data.</text>
</comment>
<dbReference type="PANTHER" id="PTHR10161">
    <property type="entry name" value="TARTRATE-RESISTANT ACID PHOSPHATASE TYPE 5"/>
    <property type="match status" value="1"/>
</dbReference>
<evidence type="ECO:0000256" key="4">
    <source>
        <dbReference type="SAM" id="Phobius"/>
    </source>
</evidence>
<dbReference type="RefSeq" id="XP_029219456.1">
    <property type="nucleotide sequence ID" value="XM_029364748.1"/>
</dbReference>
<keyword evidence="7" id="KW-1185">Reference proteome</keyword>
<dbReference type="InterPro" id="IPR029052">
    <property type="entry name" value="Metallo-depent_PP-like"/>
</dbReference>
<keyword evidence="4" id="KW-1133">Transmembrane helix</keyword>
<keyword evidence="2" id="KW-0378">Hydrolase</keyword>
<sequence>MRASMRTQSPLLSLPLLSLASLLLLLLAAAFWRPVHAFRSLLPPPPWGASAGKTPIYAMPPTLFLSGQDSAKCVCPGAVSAAPLPASSPTAAFLAAKSAADGQETNTGTSGNAGGREGLCCADKADAFLRAFEAPLGVTFASIGDTGRASDLLVKNAAALAAASTAVDLRFVNLLGDNFYPDGVLSTNDTSWTAVVDRPFGIPALRKVAFFPVLGNHDYHTNPYAQIERYAQQNAPYVKARLSRATDAAAETPSSAPGVPAVEFSPEDGDEDDLLSSLDAVYVQEKLPWFVASKRASAMRFSNAPMSGADGPQWRFPNYCWPRGASGVLVSVQTGDESERSNVIVVTVYVDAMTLIADERRSFTRVPIRFPKDSVYEEQLAFLEATLSAAAKEADWIFICGHAPVVTDGQARRNLPEFSTRLKDLMNKYKVDSYLAGHEHMLSFFQEPGVNDATFIISGSGSKQAYRGSCRRDSCLFSTTEAGFALHALSKKELHHAFVSADGKVLFTKTQIAQDRDEMRSAAKSSPRYPNIRRVYIGPHDMQHVRPPLRLPEYAYFLLGAFACALAFLLVLWVRRRAVPLVATHKDDIRYVCGRWNVPSCCVACFACLCGVLGRAYPPSSSPPASPSFSNRRYSCPLASLSTVGNRSVEGQPLVRVKKPAEDNEAPGAPAAGQGLAAAREDPTAPGAQESPDGSRKTSKKLPAVDVEGAVLLGHTLAPTADGGRAREVCSAPVSGLL</sequence>
<name>A0A2A9MIN6_BESBE</name>
<evidence type="ECO:0000313" key="7">
    <source>
        <dbReference type="Proteomes" id="UP000224006"/>
    </source>
</evidence>
<gene>
    <name evidence="6" type="ORF">BESB_063340</name>
</gene>
<dbReference type="AlphaFoldDB" id="A0A2A9MIN6"/>
<feature type="chain" id="PRO_5011976006" evidence="5">
    <location>
        <begin position="38"/>
        <end position="738"/>
    </location>
</feature>
<dbReference type="EMBL" id="NWUJ01000005">
    <property type="protein sequence ID" value="PFH35447.1"/>
    <property type="molecule type" value="Genomic_DNA"/>
</dbReference>
<dbReference type="STRING" id="94643.A0A2A9MIN6"/>
<feature type="region of interest" description="Disordered" evidence="3">
    <location>
        <begin position="659"/>
        <end position="703"/>
    </location>
</feature>
<dbReference type="PANTHER" id="PTHR10161:SF14">
    <property type="entry name" value="TARTRATE-RESISTANT ACID PHOSPHATASE TYPE 5"/>
    <property type="match status" value="1"/>
</dbReference>
<proteinExistence type="predicted"/>
<keyword evidence="4" id="KW-0812">Transmembrane</keyword>
<dbReference type="GO" id="GO:0016787">
    <property type="term" value="F:hydrolase activity"/>
    <property type="evidence" value="ECO:0007669"/>
    <property type="project" value="UniProtKB-KW"/>
</dbReference>
<organism evidence="6 7">
    <name type="scientific">Besnoitia besnoiti</name>
    <name type="common">Apicomplexan protozoan</name>
    <dbReference type="NCBI Taxonomy" id="94643"/>
    <lineage>
        <taxon>Eukaryota</taxon>
        <taxon>Sar</taxon>
        <taxon>Alveolata</taxon>
        <taxon>Apicomplexa</taxon>
        <taxon>Conoidasida</taxon>
        <taxon>Coccidia</taxon>
        <taxon>Eucoccidiorida</taxon>
        <taxon>Eimeriorina</taxon>
        <taxon>Sarcocystidae</taxon>
        <taxon>Besnoitia</taxon>
    </lineage>
</organism>
<dbReference type="VEuPathDB" id="ToxoDB:BESB_063340"/>
<feature type="transmembrane region" description="Helical" evidence="4">
    <location>
        <begin position="554"/>
        <end position="575"/>
    </location>
</feature>
<keyword evidence="1 5" id="KW-0732">Signal</keyword>
<reference evidence="6 7" key="1">
    <citation type="submission" date="2017-09" db="EMBL/GenBank/DDBJ databases">
        <title>Genome sequencing of Besnoitia besnoiti strain Bb-Ger1.</title>
        <authorList>
            <person name="Schares G."/>
            <person name="Venepally P."/>
            <person name="Lorenzi H.A."/>
        </authorList>
    </citation>
    <scope>NUCLEOTIDE SEQUENCE [LARGE SCALE GENOMIC DNA]</scope>
    <source>
        <strain evidence="6 7">Bb-Ger1</strain>
    </source>
</reference>
<dbReference type="OrthoDB" id="411211at2759"/>
<evidence type="ECO:0000256" key="3">
    <source>
        <dbReference type="SAM" id="MobiDB-lite"/>
    </source>
</evidence>
<feature type="region of interest" description="Disordered" evidence="3">
    <location>
        <begin position="246"/>
        <end position="268"/>
    </location>
</feature>
<feature type="signal peptide" evidence="5">
    <location>
        <begin position="1"/>
        <end position="37"/>
    </location>
</feature>
<dbReference type="SUPFAM" id="SSF56300">
    <property type="entry name" value="Metallo-dependent phosphatases"/>
    <property type="match status" value="1"/>
</dbReference>
<evidence type="ECO:0000313" key="6">
    <source>
        <dbReference type="EMBL" id="PFH35447.1"/>
    </source>
</evidence>
<dbReference type="GeneID" id="40311262"/>
<accession>A0A2A9MIN6</accession>
<keyword evidence="4" id="KW-0472">Membrane</keyword>
<dbReference type="InterPro" id="IPR051558">
    <property type="entry name" value="Metallophosphoesterase_PAP"/>
</dbReference>
<evidence type="ECO:0000256" key="5">
    <source>
        <dbReference type="SAM" id="SignalP"/>
    </source>
</evidence>
<evidence type="ECO:0000256" key="2">
    <source>
        <dbReference type="ARBA" id="ARBA00022801"/>
    </source>
</evidence>
<dbReference type="Proteomes" id="UP000224006">
    <property type="component" value="Chromosome V"/>
</dbReference>
<protein>
    <submittedName>
        <fullName evidence="6">Ser/Thr phosphatase family protein</fullName>
    </submittedName>
</protein>
<dbReference type="Gene3D" id="3.60.21.10">
    <property type="match status" value="1"/>
</dbReference>
<evidence type="ECO:0000256" key="1">
    <source>
        <dbReference type="ARBA" id="ARBA00022729"/>
    </source>
</evidence>
<feature type="compositionally biased region" description="Low complexity" evidence="3">
    <location>
        <begin position="666"/>
        <end position="678"/>
    </location>
</feature>